<comment type="caution">
    <text evidence="1">The sequence shown here is derived from an EMBL/GenBank/DDBJ whole genome shotgun (WGS) entry which is preliminary data.</text>
</comment>
<dbReference type="PROSITE" id="PS51257">
    <property type="entry name" value="PROKAR_LIPOPROTEIN"/>
    <property type="match status" value="1"/>
</dbReference>
<keyword evidence="2" id="KW-1185">Reference proteome</keyword>
<dbReference type="OrthoDB" id="1114455at2"/>
<name>A0A556MYR1_9FLAO</name>
<reference evidence="1 2" key="1">
    <citation type="submission" date="2019-07" db="EMBL/GenBank/DDBJ databases">
        <authorList>
            <person name="Huq M.A."/>
        </authorList>
    </citation>
    <scope>NUCLEOTIDE SEQUENCE [LARGE SCALE GENOMIC DNA]</scope>
    <source>
        <strain evidence="1 2">MAH-3</strain>
    </source>
</reference>
<dbReference type="RefSeq" id="WP_144333189.1">
    <property type="nucleotide sequence ID" value="NZ_VLPL01000004.1"/>
</dbReference>
<evidence type="ECO:0000313" key="2">
    <source>
        <dbReference type="Proteomes" id="UP000316008"/>
    </source>
</evidence>
<organism evidence="1 2">
    <name type="scientific">Fluviicola chungangensis</name>
    <dbReference type="NCBI Taxonomy" id="2597671"/>
    <lineage>
        <taxon>Bacteria</taxon>
        <taxon>Pseudomonadati</taxon>
        <taxon>Bacteroidota</taxon>
        <taxon>Flavobacteriia</taxon>
        <taxon>Flavobacteriales</taxon>
        <taxon>Crocinitomicaceae</taxon>
        <taxon>Fluviicola</taxon>
    </lineage>
</organism>
<dbReference type="Proteomes" id="UP000316008">
    <property type="component" value="Unassembled WGS sequence"/>
</dbReference>
<evidence type="ECO:0000313" key="1">
    <source>
        <dbReference type="EMBL" id="TSJ45070.1"/>
    </source>
</evidence>
<gene>
    <name evidence="1" type="ORF">FO442_10785</name>
</gene>
<dbReference type="EMBL" id="VLPL01000004">
    <property type="protein sequence ID" value="TSJ45070.1"/>
    <property type="molecule type" value="Genomic_DNA"/>
</dbReference>
<protein>
    <submittedName>
        <fullName evidence="1">Type IX secretion system membrane protein PorP/SprF</fullName>
    </submittedName>
</protein>
<accession>A0A556MYR1</accession>
<dbReference type="NCBIfam" id="TIGR03519">
    <property type="entry name" value="T9SS_PorP_fam"/>
    <property type="match status" value="1"/>
</dbReference>
<proteinExistence type="predicted"/>
<sequence length="336" mass="37668">MRKLGDYLLIGLFVTACTFQLVAQDIHFSHLNRQPIYQNPANTGLFAGDIRLTGNYKDQWRSVTVPFQTFAMAGELKWKQKGINFGAILFHDNVGDGFYQTLEFLGSVAKNLKLTSDSTQTLSAGIQIGLNYRKVNMDKFYFDNQFNGLIFDASLPTNEAYQNDSRANLTSSAGLVHCYYYGKGNSLKTGISGHNLNRPNQGFYGVKVPRDIRISFFSQLDHAINKELAVIPGIGFNLQGKYRELLIGSQVRYTLINKLGTYRAVDGGLWFRSKDAVVVRLGLAMQNWSVAASYDTNISKLIPASTARGGLEISVEYIITRFKPKKVIHRICPDYI</sequence>
<dbReference type="AlphaFoldDB" id="A0A556MYR1"/>
<dbReference type="InterPro" id="IPR019861">
    <property type="entry name" value="PorP/SprF_Bacteroidetes"/>
</dbReference>
<dbReference type="Pfam" id="PF11751">
    <property type="entry name" value="PorP_SprF"/>
    <property type="match status" value="1"/>
</dbReference>